<keyword evidence="4 10" id="KW-0812">Transmembrane</keyword>
<proteinExistence type="inferred from homology"/>
<dbReference type="GO" id="GO:0045277">
    <property type="term" value="C:respiratory chain complex IV"/>
    <property type="evidence" value="ECO:0007669"/>
    <property type="project" value="InterPro"/>
</dbReference>
<dbReference type="GO" id="GO:0006123">
    <property type="term" value="P:mitochondrial electron transport, cytochrome c to oxygen"/>
    <property type="evidence" value="ECO:0007669"/>
    <property type="project" value="InterPro"/>
</dbReference>
<evidence type="ECO:0000256" key="8">
    <source>
        <dbReference type="ARBA" id="ARBA00023128"/>
    </source>
</evidence>
<keyword evidence="5" id="KW-0999">Mitochondrion inner membrane</keyword>
<reference evidence="12" key="1">
    <citation type="submission" date="2025-08" db="UniProtKB">
        <authorList>
            <consortium name="RefSeq"/>
        </authorList>
    </citation>
    <scope>IDENTIFICATION</scope>
</reference>
<organism evidence="11 12">
    <name type="scientific">Betta splendens</name>
    <name type="common">Siamese fighting fish</name>
    <dbReference type="NCBI Taxonomy" id="158456"/>
    <lineage>
        <taxon>Eukaryota</taxon>
        <taxon>Metazoa</taxon>
        <taxon>Chordata</taxon>
        <taxon>Craniata</taxon>
        <taxon>Vertebrata</taxon>
        <taxon>Euteleostomi</taxon>
        <taxon>Actinopterygii</taxon>
        <taxon>Neopterygii</taxon>
        <taxon>Teleostei</taxon>
        <taxon>Neoteleostei</taxon>
        <taxon>Acanthomorphata</taxon>
        <taxon>Anabantaria</taxon>
        <taxon>Anabantiformes</taxon>
        <taxon>Anabantoidei</taxon>
        <taxon>Osphronemidae</taxon>
        <taxon>Betta</taxon>
    </lineage>
</organism>
<keyword evidence="9 10" id="KW-0472">Membrane</keyword>
<dbReference type="GeneID" id="114848515"/>
<dbReference type="Pfam" id="PF02285">
    <property type="entry name" value="COX8"/>
    <property type="match status" value="1"/>
</dbReference>
<dbReference type="Proteomes" id="UP000515150">
    <property type="component" value="Chromosome 22"/>
</dbReference>
<evidence type="ECO:0000313" key="11">
    <source>
        <dbReference type="Proteomes" id="UP000515150"/>
    </source>
</evidence>
<gene>
    <name evidence="12" type="primary">LOC114848515</name>
</gene>
<comment type="pathway">
    <text evidence="2">Energy metabolism; oxidative phosphorylation.</text>
</comment>
<dbReference type="AlphaFoldDB" id="A0A6P7LJI0"/>
<evidence type="ECO:0000313" key="12">
    <source>
        <dbReference type="RefSeq" id="XP_028994886.1"/>
    </source>
</evidence>
<dbReference type="PANTHER" id="PTHR16717:SF8">
    <property type="entry name" value="CYTOCHROME C OXIDASE SUBUNIT 8A"/>
    <property type="match status" value="1"/>
</dbReference>
<evidence type="ECO:0000256" key="3">
    <source>
        <dbReference type="ARBA" id="ARBA00010117"/>
    </source>
</evidence>
<evidence type="ECO:0000256" key="2">
    <source>
        <dbReference type="ARBA" id="ARBA00004673"/>
    </source>
</evidence>
<evidence type="ECO:0000256" key="6">
    <source>
        <dbReference type="ARBA" id="ARBA00022946"/>
    </source>
</evidence>
<dbReference type="GO" id="GO:0005743">
    <property type="term" value="C:mitochondrial inner membrane"/>
    <property type="evidence" value="ECO:0007669"/>
    <property type="project" value="UniProtKB-SubCell"/>
</dbReference>
<dbReference type="KEGG" id="bspl:114848515"/>
<evidence type="ECO:0000256" key="1">
    <source>
        <dbReference type="ARBA" id="ARBA00004434"/>
    </source>
</evidence>
<evidence type="ECO:0000256" key="4">
    <source>
        <dbReference type="ARBA" id="ARBA00022692"/>
    </source>
</evidence>
<comment type="subcellular location">
    <subcellularLocation>
        <location evidence="1">Mitochondrion inner membrane</location>
        <topology evidence="1">Single-pass membrane protein</topology>
    </subcellularLocation>
</comment>
<dbReference type="UniPathway" id="UPA00705"/>
<protein>
    <submittedName>
        <fullName evidence="12">Cytochrome c oxidase subunit 8A, mitochondrial-like</fullName>
    </submittedName>
</protein>
<dbReference type="OrthoDB" id="8931496at2759"/>
<comment type="similarity">
    <text evidence="3">Belongs to the cytochrome c oxidase VIII family.</text>
</comment>
<keyword evidence="8" id="KW-0496">Mitochondrion</keyword>
<sequence>MSGIIRASIIRGALGSRGHAITQRASYQSKPAKEKLGAVETSLAVGVLFLSIIAPSAWIMSHLEDYKSKK</sequence>
<feature type="transmembrane region" description="Helical" evidence="10">
    <location>
        <begin position="41"/>
        <end position="60"/>
    </location>
</feature>
<name>A0A6P7LJI0_BETSP</name>
<keyword evidence="7 10" id="KW-1133">Transmembrane helix</keyword>
<dbReference type="InterPro" id="IPR036548">
    <property type="entry name" value="Cyt_c_oxidase_su8_sf"/>
</dbReference>
<evidence type="ECO:0000256" key="5">
    <source>
        <dbReference type="ARBA" id="ARBA00022792"/>
    </source>
</evidence>
<evidence type="ECO:0000256" key="9">
    <source>
        <dbReference type="ARBA" id="ARBA00023136"/>
    </source>
</evidence>
<dbReference type="InParanoid" id="A0A6P7LJI0"/>
<dbReference type="InterPro" id="IPR003205">
    <property type="entry name" value="Cyt_c_oxidase_su8"/>
</dbReference>
<dbReference type="FunCoup" id="A0A6P7LJI0">
    <property type="interactions" value="630"/>
</dbReference>
<evidence type="ECO:0000256" key="7">
    <source>
        <dbReference type="ARBA" id="ARBA00022989"/>
    </source>
</evidence>
<evidence type="ECO:0000256" key="10">
    <source>
        <dbReference type="SAM" id="Phobius"/>
    </source>
</evidence>
<dbReference type="RefSeq" id="XP_028994886.1">
    <property type="nucleotide sequence ID" value="XM_029139053.2"/>
</dbReference>
<dbReference type="PANTHER" id="PTHR16717">
    <property type="entry name" value="CYTOCHROME C OXIDASE POLYPEPTIDE VIII"/>
    <property type="match status" value="1"/>
</dbReference>
<dbReference type="Gene3D" id="4.10.81.10">
    <property type="entry name" value="Cytochrome c oxidase, subunit 8"/>
    <property type="match status" value="1"/>
</dbReference>
<keyword evidence="6" id="KW-0809">Transit peptide</keyword>
<accession>A0A6P7LJI0</accession>
<keyword evidence="11" id="KW-1185">Reference proteome</keyword>
<dbReference type="SUPFAM" id="SSF81431">
    <property type="entry name" value="Mitochondrial cytochrome c oxidase subunit VIIIb (aka IX)"/>
    <property type="match status" value="1"/>
</dbReference>